<dbReference type="EMBL" id="CAHR02000034">
    <property type="protein sequence ID" value="CCG81304.1"/>
    <property type="molecule type" value="Genomic_DNA"/>
</dbReference>
<keyword evidence="4" id="KW-1185">Reference proteome</keyword>
<evidence type="ECO:0000313" key="4">
    <source>
        <dbReference type="Proteomes" id="UP000013776"/>
    </source>
</evidence>
<dbReference type="NCBIfam" id="NF037970">
    <property type="entry name" value="vanZ_1"/>
    <property type="match status" value="1"/>
</dbReference>
<feature type="transmembrane region" description="Helical" evidence="2">
    <location>
        <begin position="43"/>
        <end position="60"/>
    </location>
</feature>
<keyword evidence="2" id="KW-0472">Membrane</keyword>
<keyword evidence="2" id="KW-1133">Transmembrane helix</keyword>
<dbReference type="PANTHER" id="PTHR28008:SF1">
    <property type="entry name" value="DOMAIN PROTEIN, PUTATIVE (AFU_ORTHOLOGUE AFUA_3G10980)-RELATED"/>
    <property type="match status" value="1"/>
</dbReference>
<organism evidence="3 4">
    <name type="scientific">Taphrina deformans (strain PYCC 5710 / ATCC 11124 / CBS 356.35 / IMI 108563 / JCM 9778 / NBRC 8474)</name>
    <name type="common">Peach leaf curl fungus</name>
    <name type="synonym">Lalaria deformans</name>
    <dbReference type="NCBI Taxonomy" id="1097556"/>
    <lineage>
        <taxon>Eukaryota</taxon>
        <taxon>Fungi</taxon>
        <taxon>Dikarya</taxon>
        <taxon>Ascomycota</taxon>
        <taxon>Taphrinomycotina</taxon>
        <taxon>Taphrinomycetes</taxon>
        <taxon>Taphrinales</taxon>
        <taxon>Taphrinaceae</taxon>
        <taxon>Taphrina</taxon>
    </lineage>
</organism>
<comment type="caution">
    <text evidence="3">The sequence shown here is derived from an EMBL/GenBank/DDBJ whole genome shotgun (WGS) entry which is preliminary data.</text>
</comment>
<accession>R4X7G3</accession>
<proteinExistence type="predicted"/>
<feature type="transmembrane region" description="Helical" evidence="2">
    <location>
        <begin position="99"/>
        <end position="116"/>
    </location>
</feature>
<feature type="transmembrane region" description="Helical" evidence="2">
    <location>
        <begin position="12"/>
        <end position="37"/>
    </location>
</feature>
<dbReference type="eggNOG" id="ENOG502S56A">
    <property type="taxonomic scope" value="Eukaryota"/>
</dbReference>
<protein>
    <submittedName>
        <fullName evidence="3">Uncharacterized protein C11E3.10</fullName>
    </submittedName>
</protein>
<dbReference type="Proteomes" id="UP000013776">
    <property type="component" value="Unassembled WGS sequence"/>
</dbReference>
<dbReference type="AlphaFoldDB" id="R4X7G3"/>
<dbReference type="VEuPathDB" id="FungiDB:TAPDE_001046"/>
<sequence length="165" mass="18272">MMDALQNVHIRKIPAAIFIVSSLAGLYLGIIAASGTLPIDDKLQHLVCYFFMGLSLYWTFDMSKRRAIQFTGAILVVSSILSEFVQSFLTARIFDPVDIVANLLGSGISIFINVSYHTRMLRRRREAKYSSLGLTDLEEQTVIEVPQTDAQGDNTDGIPTAGELK</sequence>
<gene>
    <name evidence="3" type="ORF">TAPDE_001046</name>
</gene>
<keyword evidence="2" id="KW-0812">Transmembrane</keyword>
<feature type="region of interest" description="Disordered" evidence="1">
    <location>
        <begin position="145"/>
        <end position="165"/>
    </location>
</feature>
<dbReference type="PANTHER" id="PTHR28008">
    <property type="entry name" value="DOMAIN PROTEIN, PUTATIVE (AFU_ORTHOLOGUE AFUA_3G10980)-RELATED"/>
    <property type="match status" value="1"/>
</dbReference>
<name>R4X7G3_TAPDE</name>
<evidence type="ECO:0000256" key="2">
    <source>
        <dbReference type="SAM" id="Phobius"/>
    </source>
</evidence>
<evidence type="ECO:0000313" key="3">
    <source>
        <dbReference type="EMBL" id="CCG81304.1"/>
    </source>
</evidence>
<dbReference type="OrthoDB" id="63581at2759"/>
<evidence type="ECO:0000256" key="1">
    <source>
        <dbReference type="SAM" id="MobiDB-lite"/>
    </source>
</evidence>
<feature type="transmembrane region" description="Helical" evidence="2">
    <location>
        <begin position="72"/>
        <end position="93"/>
    </location>
</feature>
<reference evidence="3 4" key="1">
    <citation type="journal article" date="2013" name="MBio">
        <title>Genome sequencing of the plant pathogen Taphrina deformans, the causal agent of peach leaf curl.</title>
        <authorList>
            <person name="Cisse O.H."/>
            <person name="Almeida J.M.G.C.F."/>
            <person name="Fonseca A."/>
            <person name="Kumar A.A."/>
            <person name="Salojaervi J."/>
            <person name="Overmyer K."/>
            <person name="Hauser P.M."/>
            <person name="Pagni M."/>
        </authorList>
    </citation>
    <scope>NUCLEOTIDE SEQUENCE [LARGE SCALE GENOMIC DNA]</scope>
    <source>
        <strain evidence="4">PYCC 5710 / ATCC 11124 / CBS 356.35 / IMI 108563 / JCM 9778 / NBRC 8474</strain>
    </source>
</reference>